<organism evidence="2 3">
    <name type="scientific">Legionella israelensis</name>
    <dbReference type="NCBI Taxonomy" id="454"/>
    <lineage>
        <taxon>Bacteria</taxon>
        <taxon>Pseudomonadati</taxon>
        <taxon>Pseudomonadota</taxon>
        <taxon>Gammaproteobacteria</taxon>
        <taxon>Legionellales</taxon>
        <taxon>Legionellaceae</taxon>
        <taxon>Legionella</taxon>
    </lineage>
</organism>
<dbReference type="AlphaFoldDB" id="A0A0W0V2I4"/>
<comment type="caution">
    <text evidence="2">The sequence shown here is derived from an EMBL/GenBank/DDBJ whole genome shotgun (WGS) entry which is preliminary data.</text>
</comment>
<accession>A0A0W0V2I4</accession>
<dbReference type="Proteomes" id="UP000054761">
    <property type="component" value="Unassembled WGS sequence"/>
</dbReference>
<dbReference type="InterPro" id="IPR038717">
    <property type="entry name" value="Tc1-like_DDE_dom"/>
</dbReference>
<evidence type="ECO:0000313" key="3">
    <source>
        <dbReference type="Proteomes" id="UP000054761"/>
    </source>
</evidence>
<dbReference type="EMBL" id="LNYH01000149">
    <property type="protein sequence ID" value="KTD14325.1"/>
    <property type="molecule type" value="Genomic_DNA"/>
</dbReference>
<dbReference type="PATRIC" id="fig|454.4.peg.2799"/>
<sequence length="69" mass="8017">MEQKTAKDFAECMQDLVDLHYPNAEKIHLILDNLNTHRPASLYKTSPPQEARRILRKIKFPYTPKHASG</sequence>
<feature type="domain" description="Tc1-like transposase DDE" evidence="1">
    <location>
        <begin position="2"/>
        <end position="68"/>
    </location>
</feature>
<reference evidence="2 3" key="1">
    <citation type="submission" date="2015-11" db="EMBL/GenBank/DDBJ databases">
        <title>Genomic analysis of 38 Legionella species identifies large and diverse effector repertoires.</title>
        <authorList>
            <person name="Burstein D."/>
            <person name="Amaro F."/>
            <person name="Zusman T."/>
            <person name="Lifshitz Z."/>
            <person name="Cohen O."/>
            <person name="Gilbert J.A."/>
            <person name="Pupko T."/>
            <person name="Shuman H.A."/>
            <person name="Segal G."/>
        </authorList>
    </citation>
    <scope>NUCLEOTIDE SEQUENCE [LARGE SCALE GENOMIC DNA]</scope>
    <source>
        <strain evidence="2 3">Bercovier 4</strain>
    </source>
</reference>
<dbReference type="Pfam" id="PF13358">
    <property type="entry name" value="DDE_3"/>
    <property type="match status" value="1"/>
</dbReference>
<dbReference type="STRING" id="454.Lisr_2553"/>
<evidence type="ECO:0000259" key="1">
    <source>
        <dbReference type="Pfam" id="PF13358"/>
    </source>
</evidence>
<evidence type="ECO:0000313" key="2">
    <source>
        <dbReference type="EMBL" id="KTD14325.1"/>
    </source>
</evidence>
<gene>
    <name evidence="2" type="ORF">Lisr_2553</name>
</gene>
<proteinExistence type="predicted"/>
<keyword evidence="3" id="KW-1185">Reference proteome</keyword>
<protein>
    <recommendedName>
        <fullName evidence="1">Tc1-like transposase DDE domain-containing protein</fullName>
    </recommendedName>
</protein>
<name>A0A0W0V2I4_9GAMM</name>